<dbReference type="GO" id="GO:0022857">
    <property type="term" value="F:transmembrane transporter activity"/>
    <property type="evidence" value="ECO:0007669"/>
    <property type="project" value="UniProtKB-UniRule"/>
</dbReference>
<feature type="transmembrane region" description="Helical" evidence="2">
    <location>
        <begin position="34"/>
        <end position="52"/>
    </location>
</feature>
<organism evidence="4 5">
    <name type="scientific">Ramlibacter lithotrophicus</name>
    <dbReference type="NCBI Taxonomy" id="2606681"/>
    <lineage>
        <taxon>Bacteria</taxon>
        <taxon>Pseudomonadati</taxon>
        <taxon>Pseudomonadota</taxon>
        <taxon>Betaproteobacteria</taxon>
        <taxon>Burkholderiales</taxon>
        <taxon>Comamonadaceae</taxon>
        <taxon>Ramlibacter</taxon>
    </lineage>
</organism>
<feature type="transmembrane region" description="Helical" evidence="2">
    <location>
        <begin position="390"/>
        <end position="413"/>
    </location>
</feature>
<dbReference type="EMBL" id="VTOX01000002">
    <property type="protein sequence ID" value="NKE66073.1"/>
    <property type="molecule type" value="Genomic_DNA"/>
</dbReference>
<name>A0A7X6DFA8_9BURK</name>
<feature type="transmembrane region" description="Helical" evidence="2">
    <location>
        <begin position="450"/>
        <end position="469"/>
    </location>
</feature>
<keyword evidence="2" id="KW-1133">Transmembrane helix</keyword>
<comment type="function">
    <text evidence="1">Part of the tripartite ATP-independent periplasmic (TRAP) transport system.</text>
</comment>
<accession>A0A7X6DFA8</accession>
<keyword evidence="5" id="KW-1185">Reference proteome</keyword>
<keyword evidence="1" id="KW-0997">Cell inner membrane</keyword>
<protein>
    <submittedName>
        <fullName evidence="4">TRAP transporter permease</fullName>
    </submittedName>
</protein>
<dbReference type="Pfam" id="PF06808">
    <property type="entry name" value="DctM"/>
    <property type="match status" value="1"/>
</dbReference>
<dbReference type="NCBIfam" id="TIGR02123">
    <property type="entry name" value="TRAP_fused"/>
    <property type="match status" value="1"/>
</dbReference>
<evidence type="ECO:0000313" key="5">
    <source>
        <dbReference type="Proteomes" id="UP000521868"/>
    </source>
</evidence>
<proteinExistence type="predicted"/>
<comment type="caution">
    <text evidence="4">The sequence shown here is derived from an EMBL/GenBank/DDBJ whole genome shotgun (WGS) entry which is preliminary data.</text>
</comment>
<dbReference type="InterPro" id="IPR011853">
    <property type="entry name" value="TRAP_DctM-Dct_fused"/>
</dbReference>
<feature type="domain" description="TRAP C4-dicarboxylate transport system permease DctM subunit" evidence="3">
    <location>
        <begin position="107"/>
        <end position="534"/>
    </location>
</feature>
<dbReference type="PANTHER" id="PTHR43849">
    <property type="entry name" value="BLL3936 PROTEIN"/>
    <property type="match status" value="1"/>
</dbReference>
<feature type="transmembrane region" description="Helical" evidence="2">
    <location>
        <begin position="425"/>
        <end position="443"/>
    </location>
</feature>
<evidence type="ECO:0000256" key="1">
    <source>
        <dbReference type="RuleBase" id="RU369079"/>
    </source>
</evidence>
<feature type="transmembrane region" description="Helical" evidence="2">
    <location>
        <begin position="539"/>
        <end position="562"/>
    </location>
</feature>
<evidence type="ECO:0000313" key="4">
    <source>
        <dbReference type="EMBL" id="NKE66073.1"/>
    </source>
</evidence>
<keyword evidence="2" id="KW-0812">Transmembrane</keyword>
<evidence type="ECO:0000259" key="3">
    <source>
        <dbReference type="Pfam" id="PF06808"/>
    </source>
</evidence>
<feature type="transmembrane region" description="Helical" evidence="2">
    <location>
        <begin position="7"/>
        <end position="28"/>
    </location>
</feature>
<feature type="transmembrane region" description="Helical" evidence="2">
    <location>
        <begin position="91"/>
        <end position="112"/>
    </location>
</feature>
<feature type="transmembrane region" description="Helical" evidence="2">
    <location>
        <begin position="511"/>
        <end position="527"/>
    </location>
</feature>
<gene>
    <name evidence="4" type="ORF">RAMLITH_09595</name>
</gene>
<dbReference type="Proteomes" id="UP000521868">
    <property type="component" value="Unassembled WGS sequence"/>
</dbReference>
<feature type="transmembrane region" description="Helical" evidence="2">
    <location>
        <begin position="119"/>
        <end position="137"/>
    </location>
</feature>
<keyword evidence="2" id="KW-0472">Membrane</keyword>
<feature type="transmembrane region" description="Helical" evidence="2">
    <location>
        <begin position="475"/>
        <end position="499"/>
    </location>
</feature>
<keyword evidence="1" id="KW-0813">Transport</keyword>
<dbReference type="PANTHER" id="PTHR43849:SF2">
    <property type="entry name" value="BLL3936 PROTEIN"/>
    <property type="match status" value="1"/>
</dbReference>
<feature type="transmembrane region" description="Helical" evidence="2">
    <location>
        <begin position="283"/>
        <end position="303"/>
    </location>
</feature>
<keyword evidence="1" id="KW-1003">Cell membrane</keyword>
<evidence type="ECO:0000256" key="2">
    <source>
        <dbReference type="SAM" id="Phobius"/>
    </source>
</evidence>
<sequence>MPPSRALAVVVTLVAVAMSLFHMYVAAFGPPEAFIFRGTHLLFAVTLVYLLYPFRRGSSAAWRAVDFALLAAGWSFILYLFFNYQYIINRIIYIDDLTVWDKMFAVLCVVVVLDATRRVIGWALPVTAILFLAYAVVFTQVKGQVLLEQLYLSTEGIFGSTLGVSASYVMLFVLFGAFMEKSGTGQLFMDFAMSITGHTAGGPGKVAIVSSSLFGTVSGSAVANVMVDGPITIPLMKRTGFRAPFAAAVESVASTGGQIMPPVMGAAAFVMAEFLVVPYAQVALWALVPAVLYYIGVFFAVHFEAKRYKLAGVPRSQLPRFWTVMRDRGHLFIPILLVLVGLILGYSAPLAALVAALACLPIALMRATTRAGITWRSVLDALVDGARNTLAVAMACACAGIVIGVVTITGLGITFTELVIGLSKSSLVLALVLTAMAGIILGMGMPTTPAYIVMVSLLVPALIKLGAVTPAAHMFAFYFAVLSAITPPVALAVFAAAGLAKADMWQSGWEAVRIAAPTYIVPFMFVYEPSLLLIGDWRISLMAFLSASIGVMCFAAALQGFLAGRDAKVWERVLLLVAALLLIKPGYITDAIGLTLLATVYLSNRFLGAGSRATHPVAVEKTAE</sequence>
<dbReference type="GO" id="GO:0005886">
    <property type="term" value="C:plasma membrane"/>
    <property type="evidence" value="ECO:0007669"/>
    <property type="project" value="UniProtKB-SubCell"/>
</dbReference>
<dbReference type="InterPro" id="IPR021814">
    <property type="entry name" value="DUF3394"/>
</dbReference>
<reference evidence="4 5" key="1">
    <citation type="journal article" date="2020" name="Nature">
        <title>Bacterial chemolithoautotrophy via manganese oxidation.</title>
        <authorList>
            <person name="Yu H."/>
            <person name="Leadbetter J.R."/>
        </authorList>
    </citation>
    <scope>NUCLEOTIDE SEQUENCE [LARGE SCALE GENOMIC DNA]</scope>
    <source>
        <strain evidence="4 5">RBP-1</strain>
    </source>
</reference>
<comment type="subcellular location">
    <subcellularLocation>
        <location evidence="1">Cell inner membrane</location>
        <topology evidence="1">Multi-pass membrane protein</topology>
    </subcellularLocation>
</comment>
<feature type="transmembrane region" description="Helical" evidence="2">
    <location>
        <begin position="574"/>
        <end position="602"/>
    </location>
</feature>
<dbReference type="Pfam" id="PF11874">
    <property type="entry name" value="DUF3394"/>
    <property type="match status" value="1"/>
</dbReference>
<feature type="transmembrane region" description="Helical" evidence="2">
    <location>
        <begin position="64"/>
        <end position="85"/>
    </location>
</feature>
<dbReference type="InterPro" id="IPR010656">
    <property type="entry name" value="DctM"/>
</dbReference>
<dbReference type="AlphaFoldDB" id="A0A7X6DFA8"/>
<feature type="transmembrane region" description="Helical" evidence="2">
    <location>
        <begin position="157"/>
        <end position="179"/>
    </location>
</feature>